<dbReference type="RefSeq" id="XP_066075310.1">
    <property type="nucleotide sequence ID" value="XM_066219213.1"/>
</dbReference>
<keyword evidence="4" id="KW-0808">Transferase</keyword>
<feature type="compositionally biased region" description="Acidic residues" evidence="8">
    <location>
        <begin position="37"/>
        <end position="52"/>
    </location>
</feature>
<evidence type="ECO:0000256" key="1">
    <source>
        <dbReference type="ARBA" id="ARBA00011003"/>
    </source>
</evidence>
<keyword evidence="11" id="KW-1185">Reference proteome</keyword>
<feature type="compositionally biased region" description="Polar residues" evidence="8">
    <location>
        <begin position="174"/>
        <end position="186"/>
    </location>
</feature>
<evidence type="ECO:0000256" key="8">
    <source>
        <dbReference type="SAM" id="MobiDB-lite"/>
    </source>
</evidence>
<evidence type="ECO:0000256" key="7">
    <source>
        <dbReference type="ARBA" id="ARBA00022840"/>
    </source>
</evidence>
<feature type="compositionally biased region" description="Low complexity" evidence="8">
    <location>
        <begin position="92"/>
        <end position="107"/>
    </location>
</feature>
<comment type="similarity">
    <text evidence="1">Belongs to the Clp1 family. NOL9/GRC3 subfamily.</text>
</comment>
<evidence type="ECO:0000256" key="3">
    <source>
        <dbReference type="ARBA" id="ARBA00019824"/>
    </source>
</evidence>
<evidence type="ECO:0000256" key="5">
    <source>
        <dbReference type="ARBA" id="ARBA00022741"/>
    </source>
</evidence>
<sequence>MSAIAARRAAALAASQNATPSSSAVATPIKGRSPSLENEEIDMDEKEEEEEAASSSASISTPSSSPPPPPVSNKKRKLGKSSPLPVQGRYLSQVKTPKKTTTVQTRTSGRKRELQFSPSAPAINNDEDASDLDLGSESVSDSSVGDSDADLAEDGDEEDQEAINAVDEGRAQWNIPNTSAESTPGPSRTRIRPIIQEGPNNTSKLTPVDNVNIHRLSSVELTKAGLKDDYSGDGILISLNEEETIIITGTYVLTPILNKISTLSCTLSPGDVSYPVFAPTSHPIPVISTASSTTENESVPWLSKLKLPKGFRKSGTLILIRENLCGIHGLRYGAVPGFANIWLEEIGSWGLRGIHPVIGSFSTPIYPHMTPTTWSKALSTLPSHSESQNEEYEDIQKPFIGLVKGPKRSGKSTFARSILNNLLESYERVAWLECDLGQSEFCPGGVIGLWVLDKQVLGPAFTHLLIPYRAHYLGTYTPLTCPDEYVESLRHLLEVYKFEIQHSSSSTLLHSTKINDIVPLVINTQGWVKGLGEDLLRSIESLSEPTHIYSFNSNSPYEDDLPINSSGNGWTNSPTYQTSLLPDIYSSKNYDIGGNGNHEQKTKQIILDSIPITPLQAKFTATDFRVLSLISHFHCTKFENEVVKWDFTKPITHLNPWEVSYGLKQEEEGINRIYMIGEGSEGILKEDLHLALNGSIVALCEANSHESNFADEAGDDHEKVYEQGRSSPSLESMNFLGLALIKSISPDSDISISTNSTQQEKEQPSGKLHLLTPLPIDQLVKANCIIKNGAIELSTPGMINWLIPPNQQLDDQDEIPFFDKSGIEVIGGERRRFRKNIMRKGM</sequence>
<dbReference type="InterPro" id="IPR032319">
    <property type="entry name" value="CLP1_P"/>
</dbReference>
<keyword evidence="6" id="KW-0418">Kinase</keyword>
<dbReference type="InterPro" id="IPR045116">
    <property type="entry name" value="Clp1/Grc3"/>
</dbReference>
<name>A0AAX4JSZ3_9TREE</name>
<dbReference type="AlphaFoldDB" id="A0AAX4JSZ3"/>
<dbReference type="EMBL" id="CP144101">
    <property type="protein sequence ID" value="WWC88547.1"/>
    <property type="molecule type" value="Genomic_DNA"/>
</dbReference>
<feature type="compositionally biased region" description="Acidic residues" evidence="8">
    <location>
        <begin position="147"/>
        <end position="161"/>
    </location>
</feature>
<gene>
    <name evidence="10" type="ORF">L201_003458</name>
</gene>
<dbReference type="Proteomes" id="UP001355207">
    <property type="component" value="Chromosome 4"/>
</dbReference>
<dbReference type="GO" id="GO:0000448">
    <property type="term" value="P:cleavage in ITS2 between 5.8S rRNA and LSU-rRNA of tricistronic rRNA transcript (SSU-rRNA, 5.8S rRNA, LSU-rRNA)"/>
    <property type="evidence" value="ECO:0007669"/>
    <property type="project" value="TreeGrafter"/>
</dbReference>
<keyword evidence="7" id="KW-0067">ATP-binding</keyword>
<dbReference type="Pfam" id="PF16575">
    <property type="entry name" value="CLP1_P"/>
    <property type="match status" value="1"/>
</dbReference>
<keyword evidence="5" id="KW-0547">Nucleotide-binding</keyword>
<dbReference type="GO" id="GO:0005634">
    <property type="term" value="C:nucleus"/>
    <property type="evidence" value="ECO:0007669"/>
    <property type="project" value="TreeGrafter"/>
</dbReference>
<feature type="compositionally biased region" description="Polar residues" evidence="8">
    <location>
        <begin position="15"/>
        <end position="25"/>
    </location>
</feature>
<evidence type="ECO:0000259" key="9">
    <source>
        <dbReference type="Pfam" id="PF16575"/>
    </source>
</evidence>
<feature type="compositionally biased region" description="Low complexity" evidence="8">
    <location>
        <begin position="1"/>
        <end position="14"/>
    </location>
</feature>
<dbReference type="Gene3D" id="3.40.50.300">
    <property type="entry name" value="P-loop containing nucleotide triphosphate hydrolases"/>
    <property type="match status" value="1"/>
</dbReference>
<evidence type="ECO:0000313" key="10">
    <source>
        <dbReference type="EMBL" id="WWC88547.1"/>
    </source>
</evidence>
<accession>A0AAX4JSZ3</accession>
<organism evidence="10 11">
    <name type="scientific">Kwoniella dendrophila CBS 6074</name>
    <dbReference type="NCBI Taxonomy" id="1295534"/>
    <lineage>
        <taxon>Eukaryota</taxon>
        <taxon>Fungi</taxon>
        <taxon>Dikarya</taxon>
        <taxon>Basidiomycota</taxon>
        <taxon>Agaricomycotina</taxon>
        <taxon>Tremellomycetes</taxon>
        <taxon>Tremellales</taxon>
        <taxon>Cryptococcaceae</taxon>
        <taxon>Kwoniella</taxon>
    </lineage>
</organism>
<feature type="region of interest" description="Disordered" evidence="8">
    <location>
        <begin position="1"/>
        <end position="189"/>
    </location>
</feature>
<evidence type="ECO:0000256" key="2">
    <source>
        <dbReference type="ARBA" id="ARBA00018706"/>
    </source>
</evidence>
<dbReference type="InterPro" id="IPR027417">
    <property type="entry name" value="P-loop_NTPase"/>
</dbReference>
<reference evidence="10 11" key="1">
    <citation type="submission" date="2024-01" db="EMBL/GenBank/DDBJ databases">
        <title>Comparative genomics of Cryptococcus and Kwoniella reveals pathogenesis evolution and contrasting modes of karyotype evolution via chromosome fusion or intercentromeric recombination.</title>
        <authorList>
            <person name="Coelho M.A."/>
            <person name="David-Palma M."/>
            <person name="Shea T."/>
            <person name="Bowers K."/>
            <person name="McGinley-Smith S."/>
            <person name="Mohammad A.W."/>
            <person name="Gnirke A."/>
            <person name="Yurkov A.M."/>
            <person name="Nowrousian M."/>
            <person name="Sun S."/>
            <person name="Cuomo C.A."/>
            <person name="Heitman J."/>
        </authorList>
    </citation>
    <scope>NUCLEOTIDE SEQUENCE [LARGE SCALE GENOMIC DNA]</scope>
    <source>
        <strain evidence="10 11">CBS 6074</strain>
    </source>
</reference>
<dbReference type="GeneID" id="91094128"/>
<evidence type="ECO:0000256" key="4">
    <source>
        <dbReference type="ARBA" id="ARBA00022679"/>
    </source>
</evidence>
<feature type="compositionally biased region" description="Low complexity" evidence="8">
    <location>
        <begin position="132"/>
        <end position="146"/>
    </location>
</feature>
<dbReference type="GO" id="GO:0005524">
    <property type="term" value="F:ATP binding"/>
    <property type="evidence" value="ECO:0007669"/>
    <property type="project" value="UniProtKB-KW"/>
</dbReference>
<evidence type="ECO:0000313" key="11">
    <source>
        <dbReference type="Proteomes" id="UP001355207"/>
    </source>
</evidence>
<evidence type="ECO:0000256" key="6">
    <source>
        <dbReference type="ARBA" id="ARBA00022777"/>
    </source>
</evidence>
<dbReference type="GO" id="GO:0051731">
    <property type="term" value="F:polynucleotide 5'-hydroxyl-kinase activity"/>
    <property type="evidence" value="ECO:0007669"/>
    <property type="project" value="InterPro"/>
</dbReference>
<protein>
    <recommendedName>
        <fullName evidence="3">Polynucleotide 5'-hydroxyl-kinase GRC3</fullName>
    </recommendedName>
    <alternativeName>
        <fullName evidence="2">Polynucleotide 5'-hydroxyl-kinase grc3</fullName>
    </alternativeName>
</protein>
<feature type="compositionally biased region" description="Low complexity" evidence="8">
    <location>
        <begin position="53"/>
        <end position="63"/>
    </location>
</feature>
<dbReference type="PANTHER" id="PTHR12755">
    <property type="entry name" value="CLEAVAGE/POLYADENYLATION FACTOR IA SUBUNIT CLP1P"/>
    <property type="match status" value="1"/>
</dbReference>
<proteinExistence type="inferred from homology"/>
<feature type="domain" description="Clp1 P-loop" evidence="9">
    <location>
        <begin position="405"/>
        <end position="557"/>
    </location>
</feature>
<dbReference type="PANTHER" id="PTHR12755:SF3">
    <property type="entry name" value="POLYNUCLEOTIDE 5'-HYDROXYL-KINASE NOL9"/>
    <property type="match status" value="1"/>
</dbReference>